<keyword evidence="2" id="KW-1185">Reference proteome</keyword>
<name>A0A1X1UC98_MYCFL</name>
<comment type="caution">
    <text evidence="1">The sequence shown here is derived from an EMBL/GenBank/DDBJ whole genome shotgun (WGS) entry which is preliminary data.</text>
</comment>
<gene>
    <name evidence="1" type="ORF">AWC05_17285</name>
</gene>
<reference evidence="1 2" key="1">
    <citation type="submission" date="2016-01" db="EMBL/GenBank/DDBJ databases">
        <title>The new phylogeny of the genus Mycobacterium.</title>
        <authorList>
            <person name="Tarcisio F."/>
            <person name="Conor M."/>
            <person name="Antonella G."/>
            <person name="Elisabetta G."/>
            <person name="Giulia F.S."/>
            <person name="Sara T."/>
            <person name="Anna F."/>
            <person name="Clotilde B."/>
            <person name="Roberto B."/>
            <person name="Veronica D.S."/>
            <person name="Fabio R."/>
            <person name="Monica P."/>
            <person name="Olivier J."/>
            <person name="Enrico T."/>
            <person name="Nicola S."/>
        </authorList>
    </citation>
    <scope>NUCLEOTIDE SEQUENCE [LARGE SCALE GENOMIC DNA]</scope>
    <source>
        <strain evidence="1 2">DSM 44852</strain>
    </source>
</reference>
<accession>A0A1X1UC98</accession>
<dbReference type="AlphaFoldDB" id="A0A1X1UC98"/>
<dbReference type="STRING" id="292462.AWC05_17285"/>
<organism evidence="1 2">
    <name type="scientific">Mycobacterium florentinum</name>
    <dbReference type="NCBI Taxonomy" id="292462"/>
    <lineage>
        <taxon>Bacteria</taxon>
        <taxon>Bacillati</taxon>
        <taxon>Actinomycetota</taxon>
        <taxon>Actinomycetes</taxon>
        <taxon>Mycobacteriales</taxon>
        <taxon>Mycobacteriaceae</taxon>
        <taxon>Mycobacterium</taxon>
        <taxon>Mycobacterium simiae complex</taxon>
    </lineage>
</organism>
<dbReference type="EMBL" id="LQOV01000008">
    <property type="protein sequence ID" value="ORV54358.1"/>
    <property type="molecule type" value="Genomic_DNA"/>
</dbReference>
<protein>
    <submittedName>
        <fullName evidence="1">Uncharacterized protein</fullName>
    </submittedName>
</protein>
<evidence type="ECO:0000313" key="2">
    <source>
        <dbReference type="Proteomes" id="UP000193010"/>
    </source>
</evidence>
<proteinExistence type="predicted"/>
<dbReference type="Proteomes" id="UP000193010">
    <property type="component" value="Unassembled WGS sequence"/>
</dbReference>
<evidence type="ECO:0000313" key="1">
    <source>
        <dbReference type="EMBL" id="ORV54358.1"/>
    </source>
</evidence>
<sequence length="59" mass="6195">MTVQMRRSLSELCRTAVSGRTPSVPNAPSVPTVTGRIQKLLLSGVTTPARSSSALTVVQ</sequence>